<gene>
    <name evidence="2" type="primary">orf50</name>
</gene>
<dbReference type="EMBL" id="KC353355">
    <property type="protein sequence ID" value="AGH24217.1"/>
    <property type="molecule type" value="Genomic_DNA"/>
</dbReference>
<name>M4Q9Y2_JAKLI</name>
<dbReference type="AlphaFoldDB" id="M4Q9Y2"/>
<keyword evidence="1" id="KW-0472">Membrane</keyword>
<keyword evidence="1" id="KW-1133">Transmembrane helix</keyword>
<protein>
    <submittedName>
        <fullName evidence="2">Uncharacterized protein</fullName>
    </submittedName>
</protein>
<evidence type="ECO:0000256" key="1">
    <source>
        <dbReference type="SAM" id="Phobius"/>
    </source>
</evidence>
<geneLocation type="mitochondrion" evidence="2"/>
<keyword evidence="2" id="KW-0496">Mitochondrion</keyword>
<evidence type="ECO:0000313" key="2">
    <source>
        <dbReference type="EMBL" id="AGH24217.1"/>
    </source>
</evidence>
<keyword evidence="1" id="KW-0812">Transmembrane</keyword>
<reference evidence="2" key="2">
    <citation type="journal article" date="2006" name="RNA">
        <title>Hybrid E. coli--Mitochondrial ribonuclease P RNAs are catalytically active.</title>
        <authorList>
            <person name="Seif E."/>
            <person name="Cadieux A."/>
            <person name="Lang B.F."/>
        </authorList>
    </citation>
    <scope>NUCLEOTIDE SEQUENCE</scope>
    <source>
        <strain evidence="2">ATCC 50422</strain>
    </source>
</reference>
<reference evidence="2" key="1">
    <citation type="journal article" date="2004" name="RNA">
        <title>Mitochondrial 3' tRNA editing in the jakobid Seculamonas ecuadoriensis: a novel mechanism and implications for tRNA processing.</title>
        <authorList>
            <person name="Leigh J."/>
            <person name="Lang B.F."/>
        </authorList>
    </citation>
    <scope>NUCLEOTIDE SEQUENCE</scope>
    <source>
        <strain evidence="2">ATCC 50422</strain>
    </source>
</reference>
<proteinExistence type="predicted"/>
<organism evidence="2">
    <name type="scientific">Jakoba libera</name>
    <name type="common">Flagellate</name>
    <name type="synonym">Cryptobia libera</name>
    <dbReference type="NCBI Taxonomy" id="143017"/>
    <lineage>
        <taxon>Eukaryota</taxon>
        <taxon>Discoba</taxon>
        <taxon>Jakobida</taxon>
        <taxon>Histionina</taxon>
        <taxon>Jakobidae</taxon>
        <taxon>Jakoba</taxon>
    </lineage>
</organism>
<reference evidence="2" key="3">
    <citation type="journal article" date="2013" name="Genome Biol. Evol.">
        <title>Strikingly bacteria-like and gene-rich mitochondrial genomes throughout jakobid protists.</title>
        <authorList>
            <person name="Burger G."/>
            <person name="Gray M.W."/>
            <person name="Forget L."/>
            <person name="Lang B.F."/>
        </authorList>
    </citation>
    <scope>NUCLEOTIDE SEQUENCE</scope>
    <source>
        <strain evidence="2">ATCC 50422</strain>
    </source>
</reference>
<feature type="transmembrane region" description="Helical" evidence="1">
    <location>
        <begin position="20"/>
        <end position="41"/>
    </location>
</feature>
<dbReference type="GeneID" id="15333155"/>
<sequence>MYLLDLNLLFFVYFKQSFYYMSLLVFFLITSNLSFLPFSYFPLPISFQIS</sequence>
<accession>M4Q9Y2</accession>
<dbReference type="RefSeq" id="YP_007890723.1">
    <property type="nucleotide sequence ID" value="NC_021127.1"/>
</dbReference>